<dbReference type="InterPro" id="IPR012074">
    <property type="entry name" value="GAF_ANTAR"/>
</dbReference>
<dbReference type="GO" id="GO:0003723">
    <property type="term" value="F:RNA binding"/>
    <property type="evidence" value="ECO:0007669"/>
    <property type="project" value="InterPro"/>
</dbReference>
<reference evidence="4 5" key="1">
    <citation type="journal article" date="2019" name="Emerg. Microbes Infect.">
        <title>Comprehensive subspecies identification of 175 nontuberculous mycobacteria species based on 7547 genomic profiles.</title>
        <authorList>
            <person name="Matsumoto Y."/>
            <person name="Kinjo T."/>
            <person name="Motooka D."/>
            <person name="Nabeya D."/>
            <person name="Jung N."/>
            <person name="Uechi K."/>
            <person name="Horii T."/>
            <person name="Iida T."/>
            <person name="Fujita J."/>
            <person name="Nakamura S."/>
        </authorList>
    </citation>
    <scope>NUCLEOTIDE SEQUENCE [LARGE SCALE GENOMIC DNA]</scope>
    <source>
        <strain evidence="4 5">JCM 30396</strain>
    </source>
</reference>
<dbReference type="Pfam" id="PF03861">
    <property type="entry name" value="ANTAR"/>
    <property type="match status" value="1"/>
</dbReference>
<sequence>MSNIEQRLLDALGDARGVKAADRLCEACVDLIDVDAAALSLVFDGVNVGTVGASDARARVYDEMQFVVGEGPCLDAVAHRAPVMVADLADVSEQRWPAYGPMMIAHHIRGVYAVPVAVAGEYIGALDLFRTVPGDLSGDQIAGMVLAAELVQLPLLDLLSKDLQTGFSDPTSNAWADLNALSRSEVSQATGILMAQLNLTAASALARLRAHAYASGRSATGIARDIIDRRLSLEAD</sequence>
<dbReference type="Gene3D" id="3.30.450.40">
    <property type="match status" value="1"/>
</dbReference>
<dbReference type="Gene3D" id="1.10.10.10">
    <property type="entry name" value="Winged helix-like DNA-binding domain superfamily/Winged helix DNA-binding domain"/>
    <property type="match status" value="1"/>
</dbReference>
<dbReference type="InterPro" id="IPR036388">
    <property type="entry name" value="WH-like_DNA-bd_sf"/>
</dbReference>
<accession>A0A7I7T2F2</accession>
<dbReference type="Pfam" id="PF13185">
    <property type="entry name" value="GAF_2"/>
    <property type="match status" value="1"/>
</dbReference>
<dbReference type="AlphaFoldDB" id="A0A7I7T2F2"/>
<evidence type="ECO:0000313" key="5">
    <source>
        <dbReference type="Proteomes" id="UP000467148"/>
    </source>
</evidence>
<dbReference type="RefSeq" id="WP_163746810.1">
    <property type="nucleotide sequence ID" value="NZ_AP022596.1"/>
</dbReference>
<feature type="domain" description="ANTAR" evidence="3">
    <location>
        <begin position="172"/>
        <end position="227"/>
    </location>
</feature>
<dbReference type="SUPFAM" id="SSF55781">
    <property type="entry name" value="GAF domain-like"/>
    <property type="match status" value="1"/>
</dbReference>
<dbReference type="EMBL" id="AP022596">
    <property type="protein sequence ID" value="BBY63113.1"/>
    <property type="molecule type" value="Genomic_DNA"/>
</dbReference>
<keyword evidence="2" id="KW-0804">Transcription</keyword>
<dbReference type="KEGG" id="mhev:MHEL_13560"/>
<evidence type="ECO:0000256" key="1">
    <source>
        <dbReference type="ARBA" id="ARBA00023015"/>
    </source>
</evidence>
<evidence type="ECO:0000256" key="2">
    <source>
        <dbReference type="ARBA" id="ARBA00023163"/>
    </source>
</evidence>
<dbReference type="Proteomes" id="UP000467148">
    <property type="component" value="Chromosome"/>
</dbReference>
<dbReference type="SMART" id="SM01012">
    <property type="entry name" value="ANTAR"/>
    <property type="match status" value="1"/>
</dbReference>
<dbReference type="PIRSF" id="PIRSF036625">
    <property type="entry name" value="GAF_ANTAR"/>
    <property type="match status" value="1"/>
</dbReference>
<name>A0A7I7T2F2_9MYCO</name>
<dbReference type="InterPro" id="IPR003018">
    <property type="entry name" value="GAF"/>
</dbReference>
<gene>
    <name evidence="4" type="ORF">MHEL_13560</name>
</gene>
<evidence type="ECO:0000313" key="4">
    <source>
        <dbReference type="EMBL" id="BBY63113.1"/>
    </source>
</evidence>
<evidence type="ECO:0000259" key="3">
    <source>
        <dbReference type="SMART" id="SM01012"/>
    </source>
</evidence>
<proteinExistence type="predicted"/>
<dbReference type="InterPro" id="IPR005561">
    <property type="entry name" value="ANTAR"/>
</dbReference>
<keyword evidence="1" id="KW-0805">Transcription regulation</keyword>
<organism evidence="4 5">
    <name type="scientific">Mycolicibacterium helvum</name>
    <dbReference type="NCBI Taxonomy" id="1534349"/>
    <lineage>
        <taxon>Bacteria</taxon>
        <taxon>Bacillati</taxon>
        <taxon>Actinomycetota</taxon>
        <taxon>Actinomycetes</taxon>
        <taxon>Mycobacteriales</taxon>
        <taxon>Mycobacteriaceae</taxon>
        <taxon>Mycolicibacterium</taxon>
    </lineage>
</organism>
<dbReference type="InterPro" id="IPR029016">
    <property type="entry name" value="GAF-like_dom_sf"/>
</dbReference>
<protein>
    <submittedName>
        <fullName evidence="4">GAF domain-containing protein</fullName>
    </submittedName>
</protein>
<keyword evidence="5" id="KW-1185">Reference proteome</keyword>